<accession>A0A317FLF4</accession>
<comment type="caution">
    <text evidence="4">The sequence shown here is derived from an EMBL/GenBank/DDBJ whole genome shotgun (WGS) entry which is preliminary data.</text>
</comment>
<dbReference type="SUPFAM" id="SSF53756">
    <property type="entry name" value="UDP-Glycosyltransferase/glycogen phosphorylase"/>
    <property type="match status" value="1"/>
</dbReference>
<dbReference type="Proteomes" id="UP000245765">
    <property type="component" value="Unassembled WGS sequence"/>
</dbReference>
<keyword evidence="5" id="KW-1185">Reference proteome</keyword>
<gene>
    <name evidence="4" type="ORF">DFH01_08190</name>
</gene>
<feature type="compositionally biased region" description="Low complexity" evidence="1">
    <location>
        <begin position="16"/>
        <end position="42"/>
    </location>
</feature>
<evidence type="ECO:0000313" key="5">
    <source>
        <dbReference type="Proteomes" id="UP000245765"/>
    </source>
</evidence>
<proteinExistence type="predicted"/>
<dbReference type="InterPro" id="IPR028098">
    <property type="entry name" value="Glyco_trans_4-like_N"/>
</dbReference>
<evidence type="ECO:0000259" key="2">
    <source>
        <dbReference type="Pfam" id="PF00534"/>
    </source>
</evidence>
<evidence type="ECO:0000259" key="3">
    <source>
        <dbReference type="Pfam" id="PF13439"/>
    </source>
</evidence>
<organism evidence="4 5">
    <name type="scientific">Falsiroseomonas bella</name>
    <dbReference type="NCBI Taxonomy" id="2184016"/>
    <lineage>
        <taxon>Bacteria</taxon>
        <taxon>Pseudomonadati</taxon>
        <taxon>Pseudomonadota</taxon>
        <taxon>Alphaproteobacteria</taxon>
        <taxon>Acetobacterales</taxon>
        <taxon>Roseomonadaceae</taxon>
        <taxon>Falsiroseomonas</taxon>
    </lineage>
</organism>
<dbReference type="GO" id="GO:0016757">
    <property type="term" value="F:glycosyltransferase activity"/>
    <property type="evidence" value="ECO:0007669"/>
    <property type="project" value="InterPro"/>
</dbReference>
<feature type="domain" description="Glycosyltransferase subfamily 4-like N-terminal" evidence="3">
    <location>
        <begin position="93"/>
        <end position="267"/>
    </location>
</feature>
<dbReference type="PANTHER" id="PTHR45947">
    <property type="entry name" value="SULFOQUINOVOSYL TRANSFERASE SQD2"/>
    <property type="match status" value="1"/>
</dbReference>
<sequence length="460" mass="48341">MTLVAPENRTGESECRASTTSPCSSASSGSASGRSSPSSSAAIPLPSTCATTTRPSRKGPQAGAAPTGHASPELRLLTFSTLYPNPAQPNHGVFVENRLRHLVASGGAESTVLAPVPWFPGRTPARAAVPEAEERHGLTVLHPRFLAPPGLGMYTNPFALARAARAAMRRMLQSGLRFDAIDAHYLYPDGVAAVRLGREFGLPVVITARGSDTSQLPRHAVPRRLIQDAIARADALIAVSGGLAEGLMALGAPREKVTVLRNGVDLDLFRPPADRAAARAALDLDGPTVVSVGLLISRKNHHLTIEAMAALPGHRLLILGEGPERERLEALIARLGLGDRVRLIGPQPHAALPLYYGAADAMVLASSREGWANVLLEALACGTPVVASAAWGSREAIAAPEAGLVLDETSPATIAAGLRSLLSAPPDRGTTRRYAERFGWEETTMGQLDLFRRVLAGAAR</sequence>
<dbReference type="CDD" id="cd03798">
    <property type="entry name" value="GT4_WlbH-like"/>
    <property type="match status" value="1"/>
</dbReference>
<evidence type="ECO:0000313" key="4">
    <source>
        <dbReference type="EMBL" id="PWS39202.1"/>
    </source>
</evidence>
<dbReference type="AlphaFoldDB" id="A0A317FLF4"/>
<protein>
    <submittedName>
        <fullName evidence="4">Glycosyl transferase family 1</fullName>
    </submittedName>
</protein>
<dbReference type="Pfam" id="PF13439">
    <property type="entry name" value="Glyco_transf_4"/>
    <property type="match status" value="1"/>
</dbReference>
<dbReference type="InterPro" id="IPR001296">
    <property type="entry name" value="Glyco_trans_1"/>
</dbReference>
<dbReference type="EMBL" id="QGNA01000001">
    <property type="protein sequence ID" value="PWS39202.1"/>
    <property type="molecule type" value="Genomic_DNA"/>
</dbReference>
<evidence type="ECO:0000256" key="1">
    <source>
        <dbReference type="SAM" id="MobiDB-lite"/>
    </source>
</evidence>
<dbReference type="Gene3D" id="3.40.50.2000">
    <property type="entry name" value="Glycogen Phosphorylase B"/>
    <property type="match status" value="2"/>
</dbReference>
<name>A0A317FLF4_9PROT</name>
<reference evidence="5" key="1">
    <citation type="submission" date="2018-05" db="EMBL/GenBank/DDBJ databases">
        <authorList>
            <person name="Du Z."/>
            <person name="Wang X."/>
        </authorList>
    </citation>
    <scope>NUCLEOTIDE SEQUENCE [LARGE SCALE GENOMIC DNA]</scope>
    <source>
        <strain evidence="5">CQN31</strain>
    </source>
</reference>
<feature type="domain" description="Glycosyl transferase family 1" evidence="2">
    <location>
        <begin position="281"/>
        <end position="436"/>
    </location>
</feature>
<dbReference type="Pfam" id="PF00534">
    <property type="entry name" value="Glycos_transf_1"/>
    <property type="match status" value="1"/>
</dbReference>
<dbReference type="InterPro" id="IPR050194">
    <property type="entry name" value="Glycosyltransferase_grp1"/>
</dbReference>
<feature type="region of interest" description="Disordered" evidence="1">
    <location>
        <begin position="1"/>
        <end position="70"/>
    </location>
</feature>
<dbReference type="PANTHER" id="PTHR45947:SF3">
    <property type="entry name" value="SULFOQUINOVOSYL TRANSFERASE SQD2"/>
    <property type="match status" value="1"/>
</dbReference>
<dbReference type="OrthoDB" id="258796at2"/>
<keyword evidence="4" id="KW-0808">Transferase</keyword>